<keyword evidence="3" id="KW-1185">Reference proteome</keyword>
<feature type="non-terminal residue" evidence="2">
    <location>
        <position position="66"/>
    </location>
</feature>
<accession>A0AAW0LTA3</accession>
<keyword evidence="1" id="KW-1133">Transmembrane helix</keyword>
<gene>
    <name evidence="2" type="ORF">CFP56_033410</name>
</gene>
<comment type="caution">
    <text evidence="2">The sequence shown here is derived from an EMBL/GenBank/DDBJ whole genome shotgun (WGS) entry which is preliminary data.</text>
</comment>
<dbReference type="Proteomes" id="UP000237347">
    <property type="component" value="Unassembled WGS sequence"/>
</dbReference>
<sequence length="66" mass="7791">MIANVILGVLFCMLQDFPTIDKHQWLQKLIVFILARYIVFGRLLTRMGMRITIMTCPISIAEYDWE</sequence>
<name>A0AAW0LTA3_QUESU</name>
<keyword evidence="1" id="KW-0472">Membrane</keyword>
<evidence type="ECO:0000313" key="3">
    <source>
        <dbReference type="Proteomes" id="UP000237347"/>
    </source>
</evidence>
<evidence type="ECO:0000256" key="1">
    <source>
        <dbReference type="SAM" id="Phobius"/>
    </source>
</evidence>
<protein>
    <submittedName>
        <fullName evidence="2">Uncharacterized protein</fullName>
    </submittedName>
</protein>
<organism evidence="2 3">
    <name type="scientific">Quercus suber</name>
    <name type="common">Cork oak</name>
    <dbReference type="NCBI Taxonomy" id="58331"/>
    <lineage>
        <taxon>Eukaryota</taxon>
        <taxon>Viridiplantae</taxon>
        <taxon>Streptophyta</taxon>
        <taxon>Embryophyta</taxon>
        <taxon>Tracheophyta</taxon>
        <taxon>Spermatophyta</taxon>
        <taxon>Magnoliopsida</taxon>
        <taxon>eudicotyledons</taxon>
        <taxon>Gunneridae</taxon>
        <taxon>Pentapetalae</taxon>
        <taxon>rosids</taxon>
        <taxon>fabids</taxon>
        <taxon>Fagales</taxon>
        <taxon>Fagaceae</taxon>
        <taxon>Quercus</taxon>
    </lineage>
</organism>
<evidence type="ECO:0000313" key="2">
    <source>
        <dbReference type="EMBL" id="KAK7854114.1"/>
    </source>
</evidence>
<dbReference type="AlphaFoldDB" id="A0AAW0LTA3"/>
<dbReference type="EMBL" id="PKMF04000058">
    <property type="protein sequence ID" value="KAK7854114.1"/>
    <property type="molecule type" value="Genomic_DNA"/>
</dbReference>
<feature type="transmembrane region" description="Helical" evidence="1">
    <location>
        <begin position="25"/>
        <end position="44"/>
    </location>
</feature>
<reference evidence="2 3" key="1">
    <citation type="journal article" date="2018" name="Sci. Data">
        <title>The draft genome sequence of cork oak.</title>
        <authorList>
            <person name="Ramos A.M."/>
            <person name="Usie A."/>
            <person name="Barbosa P."/>
            <person name="Barros P.M."/>
            <person name="Capote T."/>
            <person name="Chaves I."/>
            <person name="Simoes F."/>
            <person name="Abreu I."/>
            <person name="Carrasquinho I."/>
            <person name="Faro C."/>
            <person name="Guimaraes J.B."/>
            <person name="Mendonca D."/>
            <person name="Nobrega F."/>
            <person name="Rodrigues L."/>
            <person name="Saibo N.J.M."/>
            <person name="Varela M.C."/>
            <person name="Egas C."/>
            <person name="Matos J."/>
            <person name="Miguel C.M."/>
            <person name="Oliveira M.M."/>
            <person name="Ricardo C.P."/>
            <person name="Goncalves S."/>
        </authorList>
    </citation>
    <scope>NUCLEOTIDE SEQUENCE [LARGE SCALE GENOMIC DNA]</scope>
    <source>
        <strain evidence="3">cv. HL8</strain>
    </source>
</reference>
<keyword evidence="1" id="KW-0812">Transmembrane</keyword>
<proteinExistence type="predicted"/>